<dbReference type="Pfam" id="PF18029">
    <property type="entry name" value="Glyoxalase_6"/>
    <property type="match status" value="1"/>
</dbReference>
<name>A0ABT4VUQ2_9HYPH</name>
<dbReference type="CDD" id="cd07247">
    <property type="entry name" value="SgaA_N_like"/>
    <property type="match status" value="1"/>
</dbReference>
<protein>
    <submittedName>
        <fullName evidence="2">VOC family protein</fullName>
    </submittedName>
</protein>
<accession>A0ABT4VUQ2</accession>
<dbReference type="EMBL" id="JAPJZH010000023">
    <property type="protein sequence ID" value="MDA4848448.1"/>
    <property type="molecule type" value="Genomic_DNA"/>
</dbReference>
<dbReference type="RefSeq" id="WP_271092314.1">
    <property type="nucleotide sequence ID" value="NZ_JAPJZH010000023.1"/>
</dbReference>
<dbReference type="InterPro" id="IPR052164">
    <property type="entry name" value="Anthracycline_SecMetBiosynth"/>
</dbReference>
<dbReference type="Proteomes" id="UP001148313">
    <property type="component" value="Unassembled WGS sequence"/>
</dbReference>
<dbReference type="InterPro" id="IPR037523">
    <property type="entry name" value="VOC_core"/>
</dbReference>
<dbReference type="Gene3D" id="3.10.180.10">
    <property type="entry name" value="2,3-Dihydroxybiphenyl 1,2-Dioxygenase, domain 1"/>
    <property type="match status" value="2"/>
</dbReference>
<comment type="caution">
    <text evidence="2">The sequence shown here is derived from an EMBL/GenBank/DDBJ whole genome shotgun (WGS) entry which is preliminary data.</text>
</comment>
<feature type="domain" description="VOC" evidence="1">
    <location>
        <begin position="5"/>
        <end position="127"/>
    </location>
</feature>
<dbReference type="PANTHER" id="PTHR33993:SF14">
    <property type="entry name" value="GB|AAF24581.1"/>
    <property type="match status" value="1"/>
</dbReference>
<evidence type="ECO:0000313" key="3">
    <source>
        <dbReference type="Proteomes" id="UP001148313"/>
    </source>
</evidence>
<proteinExistence type="predicted"/>
<dbReference type="SUPFAM" id="SSF54593">
    <property type="entry name" value="Glyoxalase/Bleomycin resistance protein/Dihydroxybiphenyl dioxygenase"/>
    <property type="match status" value="2"/>
</dbReference>
<dbReference type="InterPro" id="IPR029068">
    <property type="entry name" value="Glyas_Bleomycin-R_OHBP_Dase"/>
</dbReference>
<dbReference type="Pfam" id="PF00903">
    <property type="entry name" value="Glyoxalase"/>
    <property type="match status" value="1"/>
</dbReference>
<dbReference type="InterPro" id="IPR041581">
    <property type="entry name" value="Glyoxalase_6"/>
</dbReference>
<dbReference type="PANTHER" id="PTHR33993">
    <property type="entry name" value="GLYOXALASE-RELATED"/>
    <property type="match status" value="1"/>
</dbReference>
<reference evidence="2" key="1">
    <citation type="submission" date="2022-11" db="EMBL/GenBank/DDBJ databases">
        <title>Hoeflea poritis sp. nov., isolated from scleractinian coral Porites lutea.</title>
        <authorList>
            <person name="Zhang G."/>
            <person name="Wei Q."/>
            <person name="Cai L."/>
        </authorList>
    </citation>
    <scope>NUCLEOTIDE SEQUENCE</scope>
    <source>
        <strain evidence="2">E7-10</strain>
    </source>
</reference>
<sequence>MTTEKAGHIVWHDLFTPDKERSMAFFERIAEWAFVTERATDFAWGGGERDFVLALRDNEAGAGFAETPEGVPSGWIAYVEVPDVDAAAARAETSGGTIVRQPFEVPGVGRNALLRDPLGALFGISLSRHSYPVPRRQFGIEIYVSGAAAFPAAFYAQVLGWNAESAAAATPTAGMITGPSGEAVAVHLSGVAAPDAPARWTPRVRVSKPDKARRLAEDLGAVCLKGPVAEAAAEFGFFMQDPVGAYFWLTRSEGEAP</sequence>
<evidence type="ECO:0000259" key="1">
    <source>
        <dbReference type="PROSITE" id="PS51819"/>
    </source>
</evidence>
<organism evidence="2 3">
    <name type="scientific">Hoeflea poritis</name>
    <dbReference type="NCBI Taxonomy" id="2993659"/>
    <lineage>
        <taxon>Bacteria</taxon>
        <taxon>Pseudomonadati</taxon>
        <taxon>Pseudomonadota</taxon>
        <taxon>Alphaproteobacteria</taxon>
        <taxon>Hyphomicrobiales</taxon>
        <taxon>Rhizobiaceae</taxon>
        <taxon>Hoeflea</taxon>
    </lineage>
</organism>
<gene>
    <name evidence="2" type="ORF">OOZ53_24030</name>
</gene>
<evidence type="ECO:0000313" key="2">
    <source>
        <dbReference type="EMBL" id="MDA4848448.1"/>
    </source>
</evidence>
<dbReference type="PROSITE" id="PS51819">
    <property type="entry name" value="VOC"/>
    <property type="match status" value="1"/>
</dbReference>
<keyword evidence="3" id="KW-1185">Reference proteome</keyword>
<dbReference type="InterPro" id="IPR004360">
    <property type="entry name" value="Glyas_Fos-R_dOase_dom"/>
</dbReference>